<feature type="transmembrane region" description="Helical" evidence="1">
    <location>
        <begin position="289"/>
        <end position="307"/>
    </location>
</feature>
<feature type="transmembrane region" description="Helical" evidence="1">
    <location>
        <begin position="237"/>
        <end position="259"/>
    </location>
</feature>
<keyword evidence="4" id="KW-1185">Reference proteome</keyword>
<evidence type="ECO:0000313" key="4">
    <source>
        <dbReference type="Proteomes" id="UP000565745"/>
    </source>
</evidence>
<feature type="transmembrane region" description="Helical" evidence="1">
    <location>
        <begin position="77"/>
        <end position="102"/>
    </location>
</feature>
<feature type="transmembrane region" description="Helical" evidence="1">
    <location>
        <begin position="24"/>
        <end position="42"/>
    </location>
</feature>
<dbReference type="GO" id="GO:0016020">
    <property type="term" value="C:membrane"/>
    <property type="evidence" value="ECO:0007669"/>
    <property type="project" value="UniProtKB-SubCell"/>
</dbReference>
<feature type="domain" description="Inositolphosphotransferase Aur1/Ipt1" evidence="2">
    <location>
        <begin position="113"/>
        <end position="301"/>
    </location>
</feature>
<dbReference type="Proteomes" id="UP000565745">
    <property type="component" value="Unassembled WGS sequence"/>
</dbReference>
<accession>A0A7W6M6E6</accession>
<dbReference type="EMBL" id="JACIFU010000001">
    <property type="protein sequence ID" value="MBB4173310.1"/>
    <property type="molecule type" value="Genomic_DNA"/>
</dbReference>
<keyword evidence="1" id="KW-0812">Transmembrane</keyword>
<dbReference type="InterPro" id="IPR026841">
    <property type="entry name" value="Aur1/Ipt1"/>
</dbReference>
<organism evidence="3 4">
    <name type="scientific">Sulfitobacter noctilucicola</name>
    <dbReference type="NCBI Taxonomy" id="1342301"/>
    <lineage>
        <taxon>Bacteria</taxon>
        <taxon>Pseudomonadati</taxon>
        <taxon>Pseudomonadota</taxon>
        <taxon>Alphaproteobacteria</taxon>
        <taxon>Rhodobacterales</taxon>
        <taxon>Roseobacteraceae</taxon>
        <taxon>Sulfitobacter</taxon>
    </lineage>
</organism>
<dbReference type="AlphaFoldDB" id="A0A7W6M6E6"/>
<evidence type="ECO:0000259" key="2">
    <source>
        <dbReference type="Pfam" id="PF14378"/>
    </source>
</evidence>
<feature type="transmembrane region" description="Helical" evidence="1">
    <location>
        <begin position="48"/>
        <end position="70"/>
    </location>
</feature>
<feature type="transmembrane region" description="Helical" evidence="1">
    <location>
        <begin position="264"/>
        <end position="283"/>
    </location>
</feature>
<keyword evidence="1" id="KW-0472">Membrane</keyword>
<sequence>MVDVSVAEETRNYRTPLQAGEVKYLSVALVAFIAVVVLSAIRNQAIDWMSFLPGYGYALGLLAIGLYIRVFKAAERIAALTVALSGYALFGLSMGIVFHIYMPRPEPVLDDLLLGFDHLFGYHWPDAVEWLASNYAWFGRVLSHVYLSSFAQLILVIVVLGATGRNDKLNQLLLTGMFGLFITFVVWQIFPNFSMGIHYPIPAEAEQAIRLVTNTAYGEMLKDAALNGIPLISNETMMGVVAFPSYHTVMTCLTVWFLYRTVAFWPALMLNILMVPAIHIHGAHHILDFVGGIIVFFAALWVSKAYLMMELKGNKLASASES</sequence>
<protein>
    <recommendedName>
        <fullName evidence="2">Inositolphosphotransferase Aur1/Ipt1 domain-containing protein</fullName>
    </recommendedName>
</protein>
<gene>
    <name evidence="3" type="ORF">GGR93_001071</name>
</gene>
<feature type="transmembrane region" description="Helical" evidence="1">
    <location>
        <begin position="141"/>
        <end position="160"/>
    </location>
</feature>
<feature type="transmembrane region" description="Helical" evidence="1">
    <location>
        <begin position="172"/>
        <end position="190"/>
    </location>
</feature>
<reference evidence="3 4" key="1">
    <citation type="submission" date="2020-08" db="EMBL/GenBank/DDBJ databases">
        <title>Genomic Encyclopedia of Type Strains, Phase IV (KMG-IV): sequencing the most valuable type-strain genomes for metagenomic binning, comparative biology and taxonomic classification.</title>
        <authorList>
            <person name="Goeker M."/>
        </authorList>
    </citation>
    <scope>NUCLEOTIDE SEQUENCE [LARGE SCALE GENOMIC DNA]</scope>
    <source>
        <strain evidence="3 4">DSM 101015</strain>
    </source>
</reference>
<dbReference type="Pfam" id="PF14378">
    <property type="entry name" value="PAP2_3"/>
    <property type="match status" value="1"/>
</dbReference>
<evidence type="ECO:0000313" key="3">
    <source>
        <dbReference type="EMBL" id="MBB4173310.1"/>
    </source>
</evidence>
<name>A0A7W6M6E6_9RHOB</name>
<evidence type="ECO:0000256" key="1">
    <source>
        <dbReference type="SAM" id="Phobius"/>
    </source>
</evidence>
<keyword evidence="1" id="KW-1133">Transmembrane helix</keyword>
<proteinExistence type="predicted"/>
<comment type="caution">
    <text evidence="3">The sequence shown here is derived from an EMBL/GenBank/DDBJ whole genome shotgun (WGS) entry which is preliminary data.</text>
</comment>